<comment type="caution">
    <text evidence="1">The sequence shown here is derived from an EMBL/GenBank/DDBJ whole genome shotgun (WGS) entry which is preliminary data.</text>
</comment>
<protein>
    <recommendedName>
        <fullName evidence="3">Type IV toxin-antitoxin system AbiEi family antitoxin domain-containing protein</fullName>
    </recommendedName>
</protein>
<dbReference type="AlphaFoldDB" id="A0A3A1YUG5"/>
<accession>A0A3A1YUG5</accession>
<reference evidence="1 2" key="1">
    <citation type="submission" date="2017-08" db="EMBL/GenBank/DDBJ databases">
        <title>Pusillimonas indicus sp. nov., a member of the family Alcaligenaceae isolated from surface seawater.</title>
        <authorList>
            <person name="Li J."/>
        </authorList>
    </citation>
    <scope>NUCLEOTIDE SEQUENCE [LARGE SCALE GENOMIC DNA]</scope>
    <source>
        <strain evidence="1 2">L52-1-41</strain>
    </source>
</reference>
<dbReference type="RefSeq" id="WP_119516156.1">
    <property type="nucleotide sequence ID" value="NZ_NQYH01000005.1"/>
</dbReference>
<dbReference type="InterPro" id="IPR059220">
    <property type="entry name" value="AbiEi"/>
</dbReference>
<sequence length="182" mass="20608">MKRTDLMDVLYQLDKKGIYVIARAQLAKYFPGDNKKTFTESLNRLVRDGVLVRATKGVFVNPRAHSFDGYTIEHIARCVRPGHYSYISLESALSEYGAISQIPIDRVTIMTTGRSGLIRTPYGAIEFTHTQKSIPAILDDTIWQQGRPLRVATKTAAFKDLKRARRNLHLVDLAVVEEKNDD</sequence>
<evidence type="ECO:0000313" key="2">
    <source>
        <dbReference type="Proteomes" id="UP000266206"/>
    </source>
</evidence>
<organism evidence="1 2">
    <name type="scientific">Neopusillimonas maritima</name>
    <dbReference type="NCBI Taxonomy" id="2026239"/>
    <lineage>
        <taxon>Bacteria</taxon>
        <taxon>Pseudomonadati</taxon>
        <taxon>Pseudomonadota</taxon>
        <taxon>Betaproteobacteria</taxon>
        <taxon>Burkholderiales</taxon>
        <taxon>Alcaligenaceae</taxon>
        <taxon>Neopusillimonas</taxon>
    </lineage>
</organism>
<name>A0A3A1YUG5_9BURK</name>
<evidence type="ECO:0000313" key="1">
    <source>
        <dbReference type="EMBL" id="RIY41166.1"/>
    </source>
</evidence>
<dbReference type="NCBIfam" id="NF047376">
    <property type="entry name" value="TAA_AbiEi"/>
    <property type="match status" value="1"/>
</dbReference>
<dbReference type="EMBL" id="NQYH01000005">
    <property type="protein sequence ID" value="RIY41166.1"/>
    <property type="molecule type" value="Genomic_DNA"/>
</dbReference>
<dbReference type="Proteomes" id="UP000266206">
    <property type="component" value="Unassembled WGS sequence"/>
</dbReference>
<dbReference type="OrthoDB" id="3235173at2"/>
<proteinExistence type="predicted"/>
<gene>
    <name evidence="1" type="ORF">CJP73_08455</name>
</gene>
<evidence type="ECO:0008006" key="3">
    <source>
        <dbReference type="Google" id="ProtNLM"/>
    </source>
</evidence>